<evidence type="ECO:0000256" key="7">
    <source>
        <dbReference type="RuleBase" id="RU366025"/>
    </source>
</evidence>
<reference evidence="12" key="2">
    <citation type="journal article" date="2012" name="G3 (Bethesda)">
        <title>Pichia sorbitophila, an interspecies yeast hybrid reveals early steps of genome resolution following polyploidization.</title>
        <authorList>
            <person name="Leh Louis V."/>
            <person name="Despons L."/>
            <person name="Friedrich A."/>
            <person name="Martin T."/>
            <person name="Durrens P."/>
            <person name="Casaregola S."/>
            <person name="Neuveglise C."/>
            <person name="Fairhead C."/>
            <person name="Marck C."/>
            <person name="Cruz J.A."/>
            <person name="Straub M.L."/>
            <person name="Kugler V."/>
            <person name="Sacerdot C."/>
            <person name="Uzunov Z."/>
            <person name="Thierry A."/>
            <person name="Weiss S."/>
            <person name="Bleykasten C."/>
            <person name="De Montigny J."/>
            <person name="Jacques N."/>
            <person name="Jung P."/>
            <person name="Lemaire M."/>
            <person name="Mallet S."/>
            <person name="Morel G."/>
            <person name="Richard G.F."/>
            <person name="Sarkar A."/>
            <person name="Savel G."/>
            <person name="Schacherer J."/>
            <person name="Seret M.L."/>
            <person name="Talla E."/>
            <person name="Samson G."/>
            <person name="Jubin C."/>
            <person name="Poulain J."/>
            <person name="Vacherie B."/>
            <person name="Barbe V."/>
            <person name="Pelletier E."/>
            <person name="Sherman D.J."/>
            <person name="Westhof E."/>
            <person name="Weissenbach J."/>
            <person name="Baret P.V."/>
            <person name="Wincker P."/>
            <person name="Gaillardin C."/>
            <person name="Dujon B."/>
            <person name="Souciet J.L."/>
        </authorList>
    </citation>
    <scope>NUCLEOTIDE SEQUENCE [LARGE SCALE GENOMIC DNA]</scope>
    <source>
        <strain evidence="12">ATCC MYA-4447 / BCRC 22081 / CBS 7064 / NBRC 10061 / NRRL Y-12695</strain>
    </source>
</reference>
<feature type="compositionally biased region" description="Acidic residues" evidence="8">
    <location>
        <begin position="193"/>
        <end position="202"/>
    </location>
</feature>
<dbReference type="PROSITE" id="PS50235">
    <property type="entry name" value="USP_3"/>
    <property type="match status" value="1"/>
</dbReference>
<dbReference type="Proteomes" id="UP000005222">
    <property type="component" value="Chromosome L"/>
</dbReference>
<sequence length="931" mass="107400">MLSDSPSEISTSGFASEKYIHDLFKRSTEDVHNNRDVRKFYFKLINDEFRKLQLDPKLKNKSLFDLLDYCELLYEESWQVRSTESGLKSYIRGYLIYNYFINSLIRMHFGGFDEFIRCNEPDFIIYLNLFAFYNVNKAMKEDLHDVPLKDIRKWILQYLSEKNLMEFDVRELYGWLYEYMLYLKQRDEYDAAEDDQAEDGFDADGRANGEDEEDFDFKKPMAISGSQVGHNKEMDNQDQGSFASCDESYEDFVTRFPSLSHKGVNDSTNGTSEINSIKLTQVSDSPRISQFSKSVESFAEVQPKYSKPSSRLSMPPLSLSEASAVESYIANHHDVNGLKNTTTSAPAHNRSVKNQTPYPVEASEELEKVIMKSSDNLDKRYNQDFNIKQSTAPVPEKRAINNQTALQRPKMEIGGAYRSYPQALPQYYPNQSNYTAPNTMPPMPHMPPIPPPRQYVYTQPHGPPMAHPSGNVPITNYGQPTMTPPMAVGNTSNQHYQPYHVKRKEDMYLNSYSICGLKNFGSSCYINSTIQLLFGLNRFKEIFQDMKYLKYIKNPRYTKLLSYKGTSKDTVLLCEAMASLLRSFQAHSGSSIAPTKFLRITSLLKPDFNIPNEQQDSQEFLLFLIERLHDELSYKVPQSNEISRSDLERYVVKWNININIKDKNDYLDWYESVVKNEGTSPIHDLFQGHLQNKLICNKCGHESINYSPFTILSLPIPANNFDGRVDLSDCLKYYTQDEVLTGDNAWKCPKCTEREDNLAPSVLDNHPVFMNKKSGIFRLGRRSKSPSKANNRKQAPPAHNSISIKSLNFIKLPQILFVHLSRFSMFSLSDKLSTVIKYPLELRFNNYSNNINHQIVYKLVGLINHYGTLKSGHYTALVDKAPSRKPTNPYWCYFDDESVKIDLRHGDASRPDLDYQELNSRDVYVLCYERV</sequence>
<dbReference type="EMBL" id="FO082048">
    <property type="protein sequence ID" value="CCE84886.1"/>
    <property type="molecule type" value="Genomic_DNA"/>
</dbReference>
<dbReference type="InterPro" id="IPR001394">
    <property type="entry name" value="Peptidase_C19_UCH"/>
</dbReference>
<protein>
    <recommendedName>
        <fullName evidence="7">Ubiquitin carboxyl-terminal hydrolase</fullName>
        <ecNumber evidence="7">3.4.19.12</ecNumber>
    </recommendedName>
</protein>
<dbReference type="InterPro" id="IPR050185">
    <property type="entry name" value="Ub_carboxyl-term_hydrolase"/>
</dbReference>
<evidence type="ECO:0000256" key="2">
    <source>
        <dbReference type="ARBA" id="ARBA00009085"/>
    </source>
</evidence>
<dbReference type="Proteomes" id="UP000005222">
    <property type="component" value="Chromosome K"/>
</dbReference>
<dbReference type="SUPFAM" id="SSF54001">
    <property type="entry name" value="Cysteine proteinases"/>
    <property type="match status" value="1"/>
</dbReference>
<dbReference type="Gene3D" id="3.90.70.10">
    <property type="entry name" value="Cysteine proteinases"/>
    <property type="match status" value="1"/>
</dbReference>
<dbReference type="FunCoup" id="G8Y5H5">
    <property type="interactions" value="107"/>
</dbReference>
<evidence type="ECO:0000256" key="6">
    <source>
        <dbReference type="ARBA" id="ARBA00022807"/>
    </source>
</evidence>
<accession>G8Y5H5</accession>
<dbReference type="PANTHER" id="PTHR21646:SF24">
    <property type="entry name" value="UBIQUITIN CARBOXYL-TERMINAL HYDROLASE"/>
    <property type="match status" value="1"/>
</dbReference>
<organism evidence="11 12">
    <name type="scientific">Pichia sorbitophila (strain ATCC MYA-4447 / BCRC 22081 / CBS 7064 / NBRC 10061 / NRRL Y-12695)</name>
    <name type="common">Hybrid yeast</name>
    <dbReference type="NCBI Taxonomy" id="559304"/>
    <lineage>
        <taxon>Eukaryota</taxon>
        <taxon>Fungi</taxon>
        <taxon>Dikarya</taxon>
        <taxon>Ascomycota</taxon>
        <taxon>Saccharomycotina</taxon>
        <taxon>Pichiomycetes</taxon>
        <taxon>Debaryomycetaceae</taxon>
        <taxon>Millerozyma</taxon>
    </lineage>
</organism>
<dbReference type="GO" id="GO:0004843">
    <property type="term" value="F:cysteine-type deubiquitinase activity"/>
    <property type="evidence" value="ECO:0007669"/>
    <property type="project" value="UniProtKB-UniRule"/>
</dbReference>
<feature type="domain" description="USP" evidence="9">
    <location>
        <begin position="515"/>
        <end position="931"/>
    </location>
</feature>
<dbReference type="Pfam" id="PF00443">
    <property type="entry name" value="UCH"/>
    <property type="match status" value="1"/>
</dbReference>
<dbReference type="InterPro" id="IPR018200">
    <property type="entry name" value="USP_CS"/>
</dbReference>
<evidence type="ECO:0000259" key="9">
    <source>
        <dbReference type="PROSITE" id="PS50235"/>
    </source>
</evidence>
<comment type="similarity">
    <text evidence="2 7">Belongs to the peptidase C19 family.</text>
</comment>
<evidence type="ECO:0000256" key="5">
    <source>
        <dbReference type="ARBA" id="ARBA00022801"/>
    </source>
</evidence>
<dbReference type="InterPro" id="IPR038765">
    <property type="entry name" value="Papain-like_cys_pep_sf"/>
</dbReference>
<comment type="catalytic activity">
    <reaction evidence="1 7">
        <text>Thiol-dependent hydrolysis of ester, thioester, amide, peptide and isopeptide bonds formed by the C-terminal Gly of ubiquitin (a 76-residue protein attached to proteins as an intracellular targeting signal).</text>
        <dbReference type="EC" id="3.4.19.12"/>
    </reaction>
</comment>
<dbReference type="PROSITE" id="PS00972">
    <property type="entry name" value="USP_1"/>
    <property type="match status" value="1"/>
</dbReference>
<dbReference type="PROSITE" id="PS00973">
    <property type="entry name" value="USP_2"/>
    <property type="match status" value="1"/>
</dbReference>
<evidence type="ECO:0000313" key="10">
    <source>
        <dbReference type="EMBL" id="CCE83855.1"/>
    </source>
</evidence>
<feature type="region of interest" description="Disordered" evidence="8">
    <location>
        <begin position="193"/>
        <end position="218"/>
    </location>
</feature>
<keyword evidence="3 7" id="KW-0645">Protease</keyword>
<dbReference type="InterPro" id="IPR028889">
    <property type="entry name" value="USP"/>
</dbReference>
<name>G8Y5H5_PICSO</name>
<dbReference type="GO" id="GO:0006508">
    <property type="term" value="P:proteolysis"/>
    <property type="evidence" value="ECO:0007669"/>
    <property type="project" value="UniProtKB-KW"/>
</dbReference>
<dbReference type="EMBL" id="FO082049">
    <property type="protein sequence ID" value="CCE83855.1"/>
    <property type="molecule type" value="Genomic_DNA"/>
</dbReference>
<evidence type="ECO:0000313" key="12">
    <source>
        <dbReference type="Proteomes" id="UP000005222"/>
    </source>
</evidence>
<dbReference type="PANTHER" id="PTHR21646">
    <property type="entry name" value="UBIQUITIN CARBOXYL-TERMINAL HYDROLASE"/>
    <property type="match status" value="1"/>
</dbReference>
<dbReference type="AlphaFoldDB" id="G8Y5H5"/>
<evidence type="ECO:0000313" key="11">
    <source>
        <dbReference type="EMBL" id="CCE84886.1"/>
    </source>
</evidence>
<dbReference type="HOGENOM" id="CLU_309271_0_0_1"/>
<feature type="region of interest" description="Disordered" evidence="8">
    <location>
        <begin position="470"/>
        <end position="491"/>
    </location>
</feature>
<keyword evidence="5 7" id="KW-0378">Hydrolase</keyword>
<dbReference type="EC" id="3.4.19.12" evidence="7"/>
<evidence type="ECO:0000256" key="3">
    <source>
        <dbReference type="ARBA" id="ARBA00022670"/>
    </source>
</evidence>
<feature type="compositionally biased region" description="Polar residues" evidence="8">
    <location>
        <begin position="472"/>
        <end position="481"/>
    </location>
</feature>
<dbReference type="STRING" id="559304.G8Y5H5"/>
<keyword evidence="12" id="KW-1185">Reference proteome</keyword>
<evidence type="ECO:0000256" key="1">
    <source>
        <dbReference type="ARBA" id="ARBA00000707"/>
    </source>
</evidence>
<keyword evidence="6 7" id="KW-0788">Thiol protease</keyword>
<reference evidence="11" key="1">
    <citation type="submission" date="2011-10" db="EMBL/GenBank/DDBJ databases">
        <authorList>
            <person name="Genoscope - CEA"/>
        </authorList>
    </citation>
    <scope>NUCLEOTIDE SEQUENCE</scope>
</reference>
<dbReference type="eggNOG" id="KOG1868">
    <property type="taxonomic scope" value="Eukaryota"/>
</dbReference>
<dbReference type="GO" id="GO:0016579">
    <property type="term" value="P:protein deubiquitination"/>
    <property type="evidence" value="ECO:0007669"/>
    <property type="project" value="InterPro"/>
</dbReference>
<gene>
    <name evidence="11" type="primary">Piso0_004445</name>
    <name evidence="10" type="ORF">GNLVRS01_PISO0K17038g</name>
    <name evidence="11" type="ORF">GNLVRS01_PISO0L17039g</name>
</gene>
<proteinExistence type="inferred from homology"/>
<evidence type="ECO:0000256" key="8">
    <source>
        <dbReference type="SAM" id="MobiDB-lite"/>
    </source>
</evidence>
<dbReference type="InParanoid" id="G8Y5H5"/>
<feature type="region of interest" description="Disordered" evidence="8">
    <location>
        <begin position="780"/>
        <end position="799"/>
    </location>
</feature>
<evidence type="ECO:0000256" key="4">
    <source>
        <dbReference type="ARBA" id="ARBA00022786"/>
    </source>
</evidence>
<dbReference type="OrthoDB" id="292964at2759"/>
<keyword evidence="4 7" id="KW-0833">Ubl conjugation pathway</keyword>